<dbReference type="AlphaFoldDB" id="A0A0R2AFY8"/>
<feature type="transmembrane region" description="Helical" evidence="1">
    <location>
        <begin position="119"/>
        <end position="141"/>
    </location>
</feature>
<dbReference type="PANTHER" id="PTHR38454:SF1">
    <property type="entry name" value="INTEGRAL MEMBRANE PROTEIN"/>
    <property type="match status" value="1"/>
</dbReference>
<keyword evidence="1" id="KW-0472">Membrane</keyword>
<feature type="transmembrane region" description="Helical" evidence="1">
    <location>
        <begin position="305"/>
        <end position="326"/>
    </location>
</feature>
<keyword evidence="3" id="KW-1185">Reference proteome</keyword>
<evidence type="ECO:0000256" key="1">
    <source>
        <dbReference type="SAM" id="Phobius"/>
    </source>
</evidence>
<organism evidence="2 3">
    <name type="scientific">Ligilactobacillus agilis DSM 20509</name>
    <dbReference type="NCBI Taxonomy" id="1423718"/>
    <lineage>
        <taxon>Bacteria</taxon>
        <taxon>Bacillati</taxon>
        <taxon>Bacillota</taxon>
        <taxon>Bacilli</taxon>
        <taxon>Lactobacillales</taxon>
        <taxon>Lactobacillaceae</taxon>
        <taxon>Ligilactobacillus</taxon>
    </lineage>
</organism>
<name>A0A0R2AFY8_9LACO</name>
<feature type="transmembrane region" description="Helical" evidence="1">
    <location>
        <begin position="338"/>
        <end position="358"/>
    </location>
</feature>
<evidence type="ECO:0000313" key="2">
    <source>
        <dbReference type="EMBL" id="KRM65984.1"/>
    </source>
</evidence>
<sequence length="971" mass="109853">MQICEGGFFVQFSFKRKNPRLYLSYSLAFLGLASLIYGLYLITGHQLVWYIDAANQHLPILESYRQTLLDFIHHPSAGFPTWSPKMGLGADTFSVYSYYVIGDIFDYLTLLVPASKVVLAYQVLIILRMYCAGLAFCFFASHFNFKNSTIVAGAAVYLFNAFLLYANVAHPFFIMPFIIFPLVIWALERVLMQKSAWPLLLSFTWMLANNFYFAFMLGIGAIIYLLLRLAFTYKNKLNYLKTFGKLAWASLISLLLAAALLLPEFFAVTSSTRAGSAFANGLKVYPLYYYLTLPGQLINGANRDFYFWSALGFASISFYALVYVFSYRKKYPVLTASFSLGFVMFLIPAVGALFNGGMSPSNRWSLMLCLPMALAVCFLLEALPKLDYRLLKRFVWAALIYSIYLGGYYFFDSDKRIFFPLLFLYASLGIISWFYFKPARFSQQLLSGLILLNVLANALYFEAPYAGNYSNELLPKNAYQKVQANSYFGLDQDLNDPLTYRVSTISNNYFFGSNFDLYNALNGRLALLNSYYSLQNNYLGNFMNDLQNTQYEATRPIGQVADRTVLNNFFGVRYLFSQINQPNANKLPAGYQLDKLTPKVTDPNHNSKNDTQARRYVTNNNFPLVYWQDQAFSLKQYRQFSPSQKERALASGVVVANSHLAGLKSASTKQLSSQVLEVPYQLISSRGNLVSSQDLLKQDANESYQLVLNIQSADKQVQKKLDQLYANSELHLEITDISYQPFSLKEQVKLEQRNNNNDLTRGIIGTNSALTKYKYFRYHILKGSPDESFALNITSNLGTEKISQPTQAATSFYKVVKNGTVNVGYFTKLPTSLTLTPSKLGHYHFKLKVVALPLQGQYLKEVSRIQKHGLQNLTFTTTGFKGQITTKQTGILTSSIPYSKGWSAKVDGHKAKVIRTNTAFLGLKLPKGHHQITFTYQIPGLALGKKLSLIGLILLGLSLVISLIKRRIRHN</sequence>
<keyword evidence="1" id="KW-0812">Transmembrane</keyword>
<dbReference type="PATRIC" id="fig|1423718.3.peg.773"/>
<feature type="transmembrane region" description="Helical" evidence="1">
    <location>
        <begin position="394"/>
        <end position="411"/>
    </location>
</feature>
<dbReference type="PANTHER" id="PTHR38454">
    <property type="entry name" value="INTEGRAL MEMBRANE PROTEIN-RELATED"/>
    <property type="match status" value="1"/>
</dbReference>
<evidence type="ECO:0000313" key="3">
    <source>
        <dbReference type="Proteomes" id="UP000051008"/>
    </source>
</evidence>
<reference evidence="2 3" key="1">
    <citation type="journal article" date="2015" name="Genome Announc.">
        <title>Expanding the biotechnology potential of lactobacilli through comparative genomics of 213 strains and associated genera.</title>
        <authorList>
            <person name="Sun Z."/>
            <person name="Harris H.M."/>
            <person name="McCann A."/>
            <person name="Guo C."/>
            <person name="Argimon S."/>
            <person name="Zhang W."/>
            <person name="Yang X."/>
            <person name="Jeffery I.B."/>
            <person name="Cooney J.C."/>
            <person name="Kagawa T.F."/>
            <person name="Liu W."/>
            <person name="Song Y."/>
            <person name="Salvetti E."/>
            <person name="Wrobel A."/>
            <person name="Rasinkangas P."/>
            <person name="Parkhill J."/>
            <person name="Rea M.C."/>
            <person name="O'Sullivan O."/>
            <person name="Ritari J."/>
            <person name="Douillard F.P."/>
            <person name="Paul Ross R."/>
            <person name="Yang R."/>
            <person name="Briner A.E."/>
            <person name="Felis G.E."/>
            <person name="de Vos W.M."/>
            <person name="Barrangou R."/>
            <person name="Klaenhammer T.R."/>
            <person name="Caufield P.W."/>
            <person name="Cui Y."/>
            <person name="Zhang H."/>
            <person name="O'Toole P.W."/>
        </authorList>
    </citation>
    <scope>NUCLEOTIDE SEQUENCE [LARGE SCALE GENOMIC DNA]</scope>
    <source>
        <strain evidence="2 3">DSM 20509</strain>
    </source>
</reference>
<accession>A0A0R2AFY8</accession>
<dbReference type="Pfam" id="PF09586">
    <property type="entry name" value="YfhO"/>
    <property type="match status" value="1"/>
</dbReference>
<feature type="transmembrane region" description="Helical" evidence="1">
    <location>
        <begin position="21"/>
        <end position="42"/>
    </location>
</feature>
<feature type="transmembrane region" description="Helical" evidence="1">
    <location>
        <begin position="172"/>
        <end position="191"/>
    </location>
</feature>
<feature type="transmembrane region" description="Helical" evidence="1">
    <location>
        <begin position="211"/>
        <end position="231"/>
    </location>
</feature>
<proteinExistence type="predicted"/>
<comment type="caution">
    <text evidence="2">The sequence shown here is derived from an EMBL/GenBank/DDBJ whole genome shotgun (WGS) entry which is preliminary data.</text>
</comment>
<feature type="transmembrane region" description="Helical" evidence="1">
    <location>
        <begin position="448"/>
        <end position="467"/>
    </location>
</feature>
<feature type="transmembrane region" description="Helical" evidence="1">
    <location>
        <begin position="417"/>
        <end position="436"/>
    </location>
</feature>
<feature type="transmembrane region" description="Helical" evidence="1">
    <location>
        <begin position="364"/>
        <end position="382"/>
    </location>
</feature>
<dbReference type="Proteomes" id="UP000051008">
    <property type="component" value="Unassembled WGS sequence"/>
</dbReference>
<dbReference type="InterPro" id="IPR018580">
    <property type="entry name" value="Uncharacterised_YfhO"/>
</dbReference>
<protein>
    <submittedName>
        <fullName evidence="2">Membrane protein</fullName>
    </submittedName>
</protein>
<feature type="transmembrane region" description="Helical" evidence="1">
    <location>
        <begin position="947"/>
        <end position="964"/>
    </location>
</feature>
<keyword evidence="1" id="KW-1133">Transmembrane helix</keyword>
<feature type="transmembrane region" description="Helical" evidence="1">
    <location>
        <begin position="243"/>
        <end position="262"/>
    </location>
</feature>
<dbReference type="EMBL" id="AYYP01000009">
    <property type="protein sequence ID" value="KRM65984.1"/>
    <property type="molecule type" value="Genomic_DNA"/>
</dbReference>
<gene>
    <name evidence="2" type="ORF">FC14_GL000740</name>
</gene>